<comment type="caution">
    <text evidence="2">The sequence shown here is derived from an EMBL/GenBank/DDBJ whole genome shotgun (WGS) entry which is preliminary data.</text>
</comment>
<dbReference type="EMBL" id="ASPP01048111">
    <property type="protein sequence ID" value="ETN97942.1"/>
    <property type="molecule type" value="Genomic_DNA"/>
</dbReference>
<sequence length="167" mass="19001">VRRDYFCRTSPTLVVITPVDGRLLKSSSSMLKLVGGGNGKQLASKIKAHTFSQTWRTLFVHFDHQKINGEGLERIAASFNELHQQENKEEEENEEKNKKNTMKCVNLFVLLKNISPSESEEEIAEALKDIGYNVEKVERFKGLPMAKVLLKTSNNVKIALQDKEIRI</sequence>
<feature type="non-terminal residue" evidence="2">
    <location>
        <position position="1"/>
    </location>
</feature>
<reference evidence="2 3" key="1">
    <citation type="journal article" date="2013" name="Curr. Biol.">
        <title>The Genome of the Foraminiferan Reticulomyxa filosa.</title>
        <authorList>
            <person name="Glockner G."/>
            <person name="Hulsmann N."/>
            <person name="Schleicher M."/>
            <person name="Noegel A.A."/>
            <person name="Eichinger L."/>
            <person name="Gallinger C."/>
            <person name="Pawlowski J."/>
            <person name="Sierra R."/>
            <person name="Euteneuer U."/>
            <person name="Pillet L."/>
            <person name="Moustafa A."/>
            <person name="Platzer M."/>
            <person name="Groth M."/>
            <person name="Szafranski K."/>
            <person name="Schliwa M."/>
        </authorList>
    </citation>
    <scope>NUCLEOTIDE SEQUENCE [LARGE SCALE GENOMIC DNA]</scope>
</reference>
<feature type="coiled-coil region" evidence="1">
    <location>
        <begin position="72"/>
        <end position="102"/>
    </location>
</feature>
<protein>
    <submittedName>
        <fullName evidence="2">Uncharacterized protein</fullName>
    </submittedName>
</protein>
<evidence type="ECO:0000313" key="3">
    <source>
        <dbReference type="Proteomes" id="UP000023152"/>
    </source>
</evidence>
<keyword evidence="3" id="KW-1185">Reference proteome</keyword>
<dbReference type="Proteomes" id="UP000023152">
    <property type="component" value="Unassembled WGS sequence"/>
</dbReference>
<name>X6L7R9_RETFI</name>
<keyword evidence="1" id="KW-0175">Coiled coil</keyword>
<dbReference type="AlphaFoldDB" id="X6L7R9"/>
<evidence type="ECO:0000256" key="1">
    <source>
        <dbReference type="SAM" id="Coils"/>
    </source>
</evidence>
<accession>X6L7R9</accession>
<organism evidence="2 3">
    <name type="scientific">Reticulomyxa filosa</name>
    <dbReference type="NCBI Taxonomy" id="46433"/>
    <lineage>
        <taxon>Eukaryota</taxon>
        <taxon>Sar</taxon>
        <taxon>Rhizaria</taxon>
        <taxon>Retaria</taxon>
        <taxon>Foraminifera</taxon>
        <taxon>Monothalamids</taxon>
        <taxon>Reticulomyxidae</taxon>
        <taxon>Reticulomyxa</taxon>
    </lineage>
</organism>
<evidence type="ECO:0000313" key="2">
    <source>
        <dbReference type="EMBL" id="ETN97942.1"/>
    </source>
</evidence>
<proteinExistence type="predicted"/>
<gene>
    <name evidence="2" type="ORF">RFI_39580</name>
</gene>